<feature type="region of interest" description="Disordered" evidence="1">
    <location>
        <begin position="18"/>
        <end position="75"/>
    </location>
</feature>
<dbReference type="Proteomes" id="UP001044222">
    <property type="component" value="Unassembled WGS sequence"/>
</dbReference>
<evidence type="ECO:0000313" key="3">
    <source>
        <dbReference type="Proteomes" id="UP001044222"/>
    </source>
</evidence>
<proteinExistence type="predicted"/>
<feature type="compositionally biased region" description="Basic and acidic residues" evidence="1">
    <location>
        <begin position="58"/>
        <end position="69"/>
    </location>
</feature>
<comment type="caution">
    <text evidence="2">The sequence shown here is derived from an EMBL/GenBank/DDBJ whole genome shotgun (WGS) entry which is preliminary data.</text>
</comment>
<reference evidence="2" key="1">
    <citation type="submission" date="2021-01" db="EMBL/GenBank/DDBJ databases">
        <title>A chromosome-scale assembly of European eel, Anguilla anguilla.</title>
        <authorList>
            <person name="Henkel C."/>
            <person name="Jong-Raadsen S.A."/>
            <person name="Dufour S."/>
            <person name="Weltzien F.-A."/>
            <person name="Palstra A.P."/>
            <person name="Pelster B."/>
            <person name="Spaink H.P."/>
            <person name="Van Den Thillart G.E."/>
            <person name="Jansen H."/>
            <person name="Zahm M."/>
            <person name="Klopp C."/>
            <person name="Cedric C."/>
            <person name="Louis A."/>
            <person name="Berthelot C."/>
            <person name="Parey E."/>
            <person name="Roest Crollius H."/>
            <person name="Montfort J."/>
            <person name="Robinson-Rechavi M."/>
            <person name="Bucao C."/>
            <person name="Bouchez O."/>
            <person name="Gislard M."/>
            <person name="Lluch J."/>
            <person name="Milhes M."/>
            <person name="Lampietro C."/>
            <person name="Lopez Roques C."/>
            <person name="Donnadieu C."/>
            <person name="Braasch I."/>
            <person name="Desvignes T."/>
            <person name="Postlethwait J."/>
            <person name="Bobe J."/>
            <person name="Guiguen Y."/>
            <person name="Dirks R."/>
        </authorList>
    </citation>
    <scope>NUCLEOTIDE SEQUENCE</scope>
    <source>
        <strain evidence="2">Tag_6206</strain>
        <tissue evidence="2">Liver</tissue>
    </source>
</reference>
<evidence type="ECO:0000256" key="1">
    <source>
        <dbReference type="SAM" id="MobiDB-lite"/>
    </source>
</evidence>
<keyword evidence="3" id="KW-1185">Reference proteome</keyword>
<accession>A0A9D3RY92</accession>
<gene>
    <name evidence="2" type="ORF">ANANG_G00095820</name>
</gene>
<organism evidence="2 3">
    <name type="scientific">Anguilla anguilla</name>
    <name type="common">European freshwater eel</name>
    <name type="synonym">Muraena anguilla</name>
    <dbReference type="NCBI Taxonomy" id="7936"/>
    <lineage>
        <taxon>Eukaryota</taxon>
        <taxon>Metazoa</taxon>
        <taxon>Chordata</taxon>
        <taxon>Craniata</taxon>
        <taxon>Vertebrata</taxon>
        <taxon>Euteleostomi</taxon>
        <taxon>Actinopterygii</taxon>
        <taxon>Neopterygii</taxon>
        <taxon>Teleostei</taxon>
        <taxon>Anguilliformes</taxon>
        <taxon>Anguillidae</taxon>
        <taxon>Anguilla</taxon>
    </lineage>
</organism>
<evidence type="ECO:0000313" key="2">
    <source>
        <dbReference type="EMBL" id="KAG5848189.1"/>
    </source>
</evidence>
<feature type="non-terminal residue" evidence="2">
    <location>
        <position position="1"/>
    </location>
</feature>
<dbReference type="AlphaFoldDB" id="A0A9D3RY92"/>
<name>A0A9D3RY92_ANGAN</name>
<protein>
    <submittedName>
        <fullName evidence="2">Uncharacterized protein</fullName>
    </submittedName>
</protein>
<dbReference type="EMBL" id="JAFIRN010000005">
    <property type="protein sequence ID" value="KAG5848189.1"/>
    <property type="molecule type" value="Genomic_DNA"/>
</dbReference>
<sequence length="92" mass="10104">MFITRKHCVRLLKFGGAPADSRTRAGLEPASAGEILSEPGPGSAYNKGKVNPVSTQEELTRMPSKEKTRGLVPREIMERASDLEVNESMLFE</sequence>